<protein>
    <recommendedName>
        <fullName evidence="4">DUF2934 domain-containing protein</fullName>
    </recommendedName>
</protein>
<proteinExistence type="predicted"/>
<dbReference type="RefSeq" id="WP_289267724.1">
    <property type="nucleotide sequence ID" value="NZ_OX365700.1"/>
</dbReference>
<gene>
    <name evidence="2" type="ORF">DNFV4_01184</name>
</gene>
<evidence type="ECO:0008006" key="4">
    <source>
        <dbReference type="Google" id="ProtNLM"/>
    </source>
</evidence>
<evidence type="ECO:0000256" key="1">
    <source>
        <dbReference type="SAM" id="MobiDB-lite"/>
    </source>
</evidence>
<dbReference type="Pfam" id="PF11154">
    <property type="entry name" value="DUF2934"/>
    <property type="match status" value="1"/>
</dbReference>
<dbReference type="EMBL" id="OX365700">
    <property type="protein sequence ID" value="CAI4030754.1"/>
    <property type="molecule type" value="Genomic_DNA"/>
</dbReference>
<evidence type="ECO:0000313" key="3">
    <source>
        <dbReference type="Proteomes" id="UP001179121"/>
    </source>
</evidence>
<keyword evidence="3" id="KW-1185">Reference proteome</keyword>
<dbReference type="AlphaFoldDB" id="A0AA86T2H7"/>
<accession>A0AA86T2H7</accession>
<organism evidence="2 3">
    <name type="scientific">Nitrospira tepida</name>
    <dbReference type="NCBI Taxonomy" id="2973512"/>
    <lineage>
        <taxon>Bacteria</taxon>
        <taxon>Pseudomonadati</taxon>
        <taxon>Nitrospirota</taxon>
        <taxon>Nitrospiria</taxon>
        <taxon>Nitrospirales</taxon>
        <taxon>Nitrospiraceae</taxon>
        <taxon>Nitrospira</taxon>
    </lineage>
</organism>
<reference evidence="2" key="1">
    <citation type="submission" date="2022-10" db="EMBL/GenBank/DDBJ databases">
        <authorList>
            <person name="Koch H."/>
        </authorList>
    </citation>
    <scope>NUCLEOTIDE SEQUENCE</scope>
    <source>
        <strain evidence="2">DNF</strain>
    </source>
</reference>
<feature type="compositionally biased region" description="Polar residues" evidence="1">
    <location>
        <begin position="16"/>
        <end position="33"/>
    </location>
</feature>
<dbReference type="Proteomes" id="UP001179121">
    <property type="component" value="Chromosome"/>
</dbReference>
<dbReference type="InterPro" id="IPR021327">
    <property type="entry name" value="DUF2934"/>
</dbReference>
<evidence type="ECO:0000313" key="2">
    <source>
        <dbReference type="EMBL" id="CAI4030754.1"/>
    </source>
</evidence>
<name>A0AA86T2H7_9BACT</name>
<feature type="region of interest" description="Disordered" evidence="1">
    <location>
        <begin position="1"/>
        <end position="46"/>
    </location>
</feature>
<dbReference type="KEGG" id="nti:DNFV4_01184"/>
<sequence length="89" mass="9483">MAQSRKRKTGDRTGANGHQQAQPTQQAVETSSPAPADGNGTQAPHHLHASIAALAYNLYERRGRADGFDVDDWLKAEELIASQAGMQGA</sequence>